<dbReference type="PANTHER" id="PTHR12526:SF636">
    <property type="entry name" value="BLL3647 PROTEIN"/>
    <property type="match status" value="1"/>
</dbReference>
<evidence type="ECO:0000256" key="1">
    <source>
        <dbReference type="SAM" id="MobiDB-lite"/>
    </source>
</evidence>
<dbReference type="InterPro" id="IPR001296">
    <property type="entry name" value="Glyco_trans_1"/>
</dbReference>
<dbReference type="KEGG" id="pstg:E8M01_03975"/>
<dbReference type="GO" id="GO:0016757">
    <property type="term" value="F:glycosyltransferase activity"/>
    <property type="evidence" value="ECO:0007669"/>
    <property type="project" value="InterPro"/>
</dbReference>
<feature type="domain" description="Glycosyl transferase family 1" evidence="2">
    <location>
        <begin position="451"/>
        <end position="615"/>
    </location>
</feature>
<feature type="region of interest" description="Disordered" evidence="1">
    <location>
        <begin position="1"/>
        <end position="31"/>
    </location>
</feature>
<gene>
    <name evidence="3" type="ORF">E8M01_03975</name>
</gene>
<dbReference type="PANTHER" id="PTHR12526">
    <property type="entry name" value="GLYCOSYLTRANSFERASE"/>
    <property type="match status" value="1"/>
</dbReference>
<evidence type="ECO:0000313" key="3">
    <source>
        <dbReference type="EMBL" id="QCI63469.1"/>
    </source>
</evidence>
<dbReference type="Pfam" id="PF00534">
    <property type="entry name" value="Glycos_transf_1"/>
    <property type="match status" value="1"/>
</dbReference>
<dbReference type="OrthoDB" id="9807414at2"/>
<dbReference type="Gene3D" id="3.40.50.2000">
    <property type="entry name" value="Glycogen Phosphorylase B"/>
    <property type="match status" value="2"/>
</dbReference>
<dbReference type="AlphaFoldDB" id="A0A4D7AR97"/>
<accession>A0A4D7AR97</accession>
<dbReference type="EMBL" id="CP039690">
    <property type="protein sequence ID" value="QCI63469.1"/>
    <property type="molecule type" value="Genomic_DNA"/>
</dbReference>
<evidence type="ECO:0000259" key="2">
    <source>
        <dbReference type="Pfam" id="PF00534"/>
    </source>
</evidence>
<feature type="compositionally biased region" description="Basic and acidic residues" evidence="1">
    <location>
        <begin position="14"/>
        <end position="23"/>
    </location>
</feature>
<dbReference type="Proteomes" id="UP000298781">
    <property type="component" value="Chromosome"/>
</dbReference>
<sequence length="654" mass="70829">MDRPGRGIVPPDRTAPRRFERPGRAGGIRGVEGPDGILQLTCILLPAGWSPGRSAHDDGVEGAGVRMLNIKHLVEQGLAASGAHRLGLAVPFSLPPLLVSEVLRFDRLSAVIVDSQPVGDEDRPTVAGWWKDINHSRLEIRRRLPDEMLFLGLLDELALPVLWKLRSWGVKSIWAIRPNGTFLRTSTLEALGKRIRPAIQRRIATAGLLSGVSSPVNFTRAFEDLYERLSFLRMPPDSFRPGHAALTSGTLGPGGAERQLAYTGAALARQGDWRVSVLCQNLTPPLNDFFKPSLEAAHVGVHQIAFHGPAYADPAIQEQLDYFTQRYSHIGFQQLAHTVIAHALALRDLRPQLFHTWMDAANIAGGVAAQIVGVPRLIMSGRSVAPDNFLLYQPYMRPGYLRILERGNAVIINNSTAGARDYARWLAIDLSRIAVIRNGFEFPPVPTGEQRQAARARLGVSNETVVLGGVQRFSEEKRPDLWIAAAMEAVAADRRIVAVCYGDGPMREAMIATVARAGLAERVRLPGVTRDAWESMRGFDIFMLTSRLEGLPNVLIEAQSVGLPVVTPPVGGAPETLVDGTTGILTQRQTAKALAAAVLDLAGDAPRRRQMGEHGAVHARGTFDVASMAAATLAVYGARSPQSSPAQITTSAEG</sequence>
<dbReference type="RefSeq" id="WP_136958927.1">
    <property type="nucleotide sequence ID" value="NZ_CP039690.1"/>
</dbReference>
<protein>
    <submittedName>
        <fullName evidence="3">Glycosyltransferase</fullName>
    </submittedName>
</protein>
<evidence type="ECO:0000313" key="4">
    <source>
        <dbReference type="Proteomes" id="UP000298781"/>
    </source>
</evidence>
<name>A0A4D7AR97_9HYPH</name>
<proteinExistence type="predicted"/>
<dbReference type="SUPFAM" id="SSF53756">
    <property type="entry name" value="UDP-Glycosyltransferase/glycogen phosphorylase"/>
    <property type="match status" value="1"/>
</dbReference>
<organism evidence="3 4">
    <name type="scientific">Phreatobacter stygius</name>
    <dbReference type="NCBI Taxonomy" id="1940610"/>
    <lineage>
        <taxon>Bacteria</taxon>
        <taxon>Pseudomonadati</taxon>
        <taxon>Pseudomonadota</taxon>
        <taxon>Alphaproteobacteria</taxon>
        <taxon>Hyphomicrobiales</taxon>
        <taxon>Phreatobacteraceae</taxon>
        <taxon>Phreatobacter</taxon>
    </lineage>
</organism>
<keyword evidence="3" id="KW-0808">Transferase</keyword>
<keyword evidence="4" id="KW-1185">Reference proteome</keyword>
<reference evidence="3 4" key="1">
    <citation type="submission" date="2019-04" db="EMBL/GenBank/DDBJ databases">
        <title>Phreatobacter aquaticus sp. nov.</title>
        <authorList>
            <person name="Choi A."/>
        </authorList>
    </citation>
    <scope>NUCLEOTIDE SEQUENCE [LARGE SCALE GENOMIC DNA]</scope>
    <source>
        <strain evidence="3 4">KCTC 52518</strain>
    </source>
</reference>